<feature type="region of interest" description="Disordered" evidence="1">
    <location>
        <begin position="1"/>
        <end position="20"/>
    </location>
</feature>
<dbReference type="HOGENOM" id="CLU_3211530_0_0_10"/>
<dbReference type="Proteomes" id="UP000005819">
    <property type="component" value="Unassembled WGS sequence"/>
</dbReference>
<organism evidence="2 3">
    <name type="scientific">Alistipes putredinis DSM 17216</name>
    <dbReference type="NCBI Taxonomy" id="445970"/>
    <lineage>
        <taxon>Bacteria</taxon>
        <taxon>Pseudomonadati</taxon>
        <taxon>Bacteroidota</taxon>
        <taxon>Bacteroidia</taxon>
        <taxon>Bacteroidales</taxon>
        <taxon>Rikenellaceae</taxon>
        <taxon>Alistipes</taxon>
    </lineage>
</organism>
<evidence type="ECO:0000256" key="1">
    <source>
        <dbReference type="SAM" id="MobiDB-lite"/>
    </source>
</evidence>
<protein>
    <submittedName>
        <fullName evidence="2">Uncharacterized protein</fullName>
    </submittedName>
</protein>
<dbReference type="EMBL" id="ABFK02000016">
    <property type="protein sequence ID" value="EDS04790.1"/>
    <property type="molecule type" value="Genomic_DNA"/>
</dbReference>
<evidence type="ECO:0000313" key="2">
    <source>
        <dbReference type="EMBL" id="EDS04790.1"/>
    </source>
</evidence>
<dbReference type="AlphaFoldDB" id="B0MSJ0"/>
<reference evidence="2" key="1">
    <citation type="submission" date="2007-10" db="EMBL/GenBank/DDBJ databases">
        <authorList>
            <person name="Fulton L."/>
            <person name="Clifton S."/>
            <person name="Fulton B."/>
            <person name="Xu J."/>
            <person name="Minx P."/>
            <person name="Pepin K.H."/>
            <person name="Johnson M."/>
            <person name="Thiruvilangam P."/>
            <person name="Bhonagiri V."/>
            <person name="Nash W.E."/>
            <person name="Mardis E.R."/>
            <person name="Wilson R.K."/>
        </authorList>
    </citation>
    <scope>NUCLEOTIDE SEQUENCE [LARGE SCALE GENOMIC DNA]</scope>
    <source>
        <strain evidence="2">DSM 17216</strain>
    </source>
</reference>
<name>B0MSJ0_9BACT</name>
<keyword evidence="3" id="KW-1185">Reference proteome</keyword>
<reference evidence="2" key="2">
    <citation type="submission" date="2013-09" db="EMBL/GenBank/DDBJ databases">
        <title>Draft genome sequence of Alistipes putredinis (DSM 17216).</title>
        <authorList>
            <person name="Sudarsanam P."/>
            <person name="Ley R."/>
            <person name="Guruge J."/>
            <person name="Turnbaugh P.J."/>
            <person name="Mahowald M."/>
            <person name="Liep D."/>
            <person name="Gordon J."/>
        </authorList>
    </citation>
    <scope>NUCLEOTIDE SEQUENCE</scope>
    <source>
        <strain evidence="2">DSM 17216</strain>
    </source>
</reference>
<accession>B0MSJ0</accession>
<gene>
    <name evidence="2" type="ORF">ALIPUT_00663</name>
</gene>
<evidence type="ECO:0000313" key="3">
    <source>
        <dbReference type="Proteomes" id="UP000005819"/>
    </source>
</evidence>
<proteinExistence type="predicted"/>
<comment type="caution">
    <text evidence="2">The sequence shown here is derived from an EMBL/GenBank/DDBJ whole genome shotgun (WGS) entry which is preliminary data.</text>
</comment>
<sequence length="44" mass="4645">MNPGSFGTCRTRKSGWDGQNGKISVIFAPLKKYAPDVLSASDGS</sequence>